<organism evidence="4 5">
    <name type="scientific">Sphaerulina musiva (strain SO2202)</name>
    <name type="common">Poplar stem canker fungus</name>
    <name type="synonym">Septoria musiva</name>
    <dbReference type="NCBI Taxonomy" id="692275"/>
    <lineage>
        <taxon>Eukaryota</taxon>
        <taxon>Fungi</taxon>
        <taxon>Dikarya</taxon>
        <taxon>Ascomycota</taxon>
        <taxon>Pezizomycotina</taxon>
        <taxon>Dothideomycetes</taxon>
        <taxon>Dothideomycetidae</taxon>
        <taxon>Mycosphaerellales</taxon>
        <taxon>Mycosphaerellaceae</taxon>
        <taxon>Sphaerulina</taxon>
    </lineage>
</organism>
<dbReference type="Gene3D" id="3.20.20.70">
    <property type="entry name" value="Aldolase class I"/>
    <property type="match status" value="1"/>
</dbReference>
<protein>
    <submittedName>
        <fullName evidence="4">2-nitropropane dioxygenase</fullName>
    </submittedName>
</protein>
<gene>
    <name evidence="4" type="ORF">SEPMUDRAFT_91028</name>
</gene>
<dbReference type="STRING" id="692275.M3AVE8"/>
<dbReference type="AlphaFoldDB" id="M3AVE8"/>
<dbReference type="CDD" id="cd04730">
    <property type="entry name" value="NPD_like"/>
    <property type="match status" value="1"/>
</dbReference>
<dbReference type="EMBL" id="KB456268">
    <property type="protein sequence ID" value="EMF10026.1"/>
    <property type="molecule type" value="Genomic_DNA"/>
</dbReference>
<dbReference type="OrthoDB" id="1470350at2759"/>
<dbReference type="GO" id="GO:0018580">
    <property type="term" value="F:nitronate monooxygenase activity"/>
    <property type="evidence" value="ECO:0007669"/>
    <property type="project" value="InterPro"/>
</dbReference>
<dbReference type="RefSeq" id="XP_016758147.1">
    <property type="nucleotide sequence ID" value="XM_016910545.1"/>
</dbReference>
<name>M3AVE8_SPHMS</name>
<evidence type="ECO:0000313" key="4">
    <source>
        <dbReference type="EMBL" id="EMF10026.1"/>
    </source>
</evidence>
<dbReference type="Proteomes" id="UP000016931">
    <property type="component" value="Unassembled WGS sequence"/>
</dbReference>
<dbReference type="Pfam" id="PF03060">
    <property type="entry name" value="NMO"/>
    <property type="match status" value="1"/>
</dbReference>
<reference evidence="4 5" key="1">
    <citation type="journal article" date="2012" name="PLoS Pathog.">
        <title>Diverse lifestyles and strategies of plant pathogenesis encoded in the genomes of eighteen Dothideomycetes fungi.</title>
        <authorList>
            <person name="Ohm R.A."/>
            <person name="Feau N."/>
            <person name="Henrissat B."/>
            <person name="Schoch C.L."/>
            <person name="Horwitz B.A."/>
            <person name="Barry K.W."/>
            <person name="Condon B.J."/>
            <person name="Copeland A.C."/>
            <person name="Dhillon B."/>
            <person name="Glaser F."/>
            <person name="Hesse C.N."/>
            <person name="Kosti I."/>
            <person name="LaButti K."/>
            <person name="Lindquist E.A."/>
            <person name="Lucas S."/>
            <person name="Salamov A.A."/>
            <person name="Bradshaw R.E."/>
            <person name="Ciuffetti L."/>
            <person name="Hamelin R.C."/>
            <person name="Kema G.H.J."/>
            <person name="Lawrence C."/>
            <person name="Scott J.A."/>
            <person name="Spatafora J.W."/>
            <person name="Turgeon B.G."/>
            <person name="de Wit P.J.G.M."/>
            <person name="Zhong S."/>
            <person name="Goodwin S.B."/>
            <person name="Grigoriev I.V."/>
        </authorList>
    </citation>
    <scope>NUCLEOTIDE SEQUENCE [LARGE SCALE GENOMIC DNA]</scope>
    <source>
        <strain evidence="4 5">SO2202</strain>
    </source>
</reference>
<sequence length="366" mass="38960">MNISASTDGTQPRPILRTPICDLLGIEYPVILAGMARTSSGPLAAAVSNAGGLGVIGGLGYTPQAMRDIIHEIKANLQDPNLPFGVDLALPQVGGSARKTNHDYTHGQLDELIDVVIEEKAKLFVSAVGVPPAHVIKRLHEAGILIMNMVGHPKHAHKALKAGVDIVCAQGGEGGGHTGDIATSILIPSVVDVARQYKSPLTGKTAMVIAAGGIYNGRSLAASLSYGAVGAWVGTRFVASTEAGCSQQHKEAVVTAQFEDTLRTLVVSGRPLRVKMNDYIKSWEVDRPEEVKRLCDQGIVPLAHDMENLPDDKQDTIDIPHLMGQVAGAIEKIQPAKEILEEMVTECVEVLKAQQTYLEADIKSKL</sequence>
<accession>M3AVE8</accession>
<dbReference type="SUPFAM" id="SSF51412">
    <property type="entry name" value="Inosine monophosphate dehydrogenase (IMPDH)"/>
    <property type="match status" value="1"/>
</dbReference>
<dbReference type="GO" id="GO:0051213">
    <property type="term" value="F:dioxygenase activity"/>
    <property type="evidence" value="ECO:0007669"/>
    <property type="project" value="UniProtKB-KW"/>
</dbReference>
<dbReference type="InterPro" id="IPR004136">
    <property type="entry name" value="NMO"/>
</dbReference>
<evidence type="ECO:0000256" key="2">
    <source>
        <dbReference type="ARBA" id="ARBA00022643"/>
    </source>
</evidence>
<dbReference type="eggNOG" id="ENOG502QSZT">
    <property type="taxonomic scope" value="Eukaryota"/>
</dbReference>
<dbReference type="GeneID" id="27907682"/>
<dbReference type="PANTHER" id="PTHR32332:SF36">
    <property type="entry name" value="2-NITROPROPANE DIOXYGENASE FAMILY, PUTATIVE (AFU_ORTHOLOGUE AFUA_4G07940)-RELATED"/>
    <property type="match status" value="1"/>
</dbReference>
<keyword evidence="3" id="KW-0560">Oxidoreductase</keyword>
<evidence type="ECO:0000313" key="5">
    <source>
        <dbReference type="Proteomes" id="UP000016931"/>
    </source>
</evidence>
<dbReference type="InterPro" id="IPR013785">
    <property type="entry name" value="Aldolase_TIM"/>
</dbReference>
<keyword evidence="4" id="KW-0223">Dioxygenase</keyword>
<dbReference type="PANTHER" id="PTHR32332">
    <property type="entry name" value="2-NITROPROPANE DIOXYGENASE"/>
    <property type="match status" value="1"/>
</dbReference>
<dbReference type="HOGENOM" id="CLU_038732_2_3_1"/>
<proteinExistence type="predicted"/>
<keyword evidence="2" id="KW-0288">FMN</keyword>
<keyword evidence="5" id="KW-1185">Reference proteome</keyword>
<dbReference type="OMA" id="GIWDRAD"/>
<evidence type="ECO:0000256" key="1">
    <source>
        <dbReference type="ARBA" id="ARBA00022630"/>
    </source>
</evidence>
<feature type="non-terminal residue" evidence="4">
    <location>
        <position position="1"/>
    </location>
</feature>
<evidence type="ECO:0000256" key="3">
    <source>
        <dbReference type="ARBA" id="ARBA00023002"/>
    </source>
</evidence>
<keyword evidence="1" id="KW-0285">Flavoprotein</keyword>